<feature type="domain" description="EamA" evidence="8">
    <location>
        <begin position="7"/>
        <end position="130"/>
    </location>
</feature>
<evidence type="ECO:0000256" key="6">
    <source>
        <dbReference type="SAM" id="MobiDB-lite"/>
    </source>
</evidence>
<keyword evidence="10" id="KW-1185">Reference proteome</keyword>
<reference evidence="9 10" key="1">
    <citation type="submission" date="2017-01" db="EMBL/GenBank/DDBJ databases">
        <authorList>
            <person name="Mah S.A."/>
            <person name="Swanson W.J."/>
            <person name="Moy G.W."/>
            <person name="Vacquier V.D."/>
        </authorList>
    </citation>
    <scope>NUCLEOTIDE SEQUENCE [LARGE SCALE GENOMIC DNA]</scope>
    <source>
        <strain evidence="9 10">CPCC 203464</strain>
    </source>
</reference>
<comment type="similarity">
    <text evidence="2">Belongs to the EamA transporter family.</text>
</comment>
<dbReference type="OrthoDB" id="9812521at2"/>
<accession>A0A1N7F631</accession>
<dbReference type="AlphaFoldDB" id="A0A1N7F631"/>
<feature type="compositionally biased region" description="Gly residues" evidence="6">
    <location>
        <begin position="321"/>
        <end position="334"/>
    </location>
</feature>
<evidence type="ECO:0000256" key="1">
    <source>
        <dbReference type="ARBA" id="ARBA00004141"/>
    </source>
</evidence>
<keyword evidence="5 7" id="KW-0472">Membrane</keyword>
<dbReference type="GO" id="GO:0016020">
    <property type="term" value="C:membrane"/>
    <property type="evidence" value="ECO:0007669"/>
    <property type="project" value="UniProtKB-SubCell"/>
</dbReference>
<proteinExistence type="inferred from homology"/>
<feature type="transmembrane region" description="Helical" evidence="7">
    <location>
        <begin position="115"/>
        <end position="132"/>
    </location>
</feature>
<dbReference type="PANTHER" id="PTHR32322:SF9">
    <property type="entry name" value="AMINO-ACID METABOLITE EFFLUX PUMP-RELATED"/>
    <property type="match status" value="1"/>
</dbReference>
<feature type="domain" description="EamA" evidence="8">
    <location>
        <begin position="145"/>
        <end position="285"/>
    </location>
</feature>
<organism evidence="9 10">
    <name type="scientific">Williamsia sterculiae</name>
    <dbReference type="NCBI Taxonomy" id="1344003"/>
    <lineage>
        <taxon>Bacteria</taxon>
        <taxon>Bacillati</taxon>
        <taxon>Actinomycetota</taxon>
        <taxon>Actinomycetes</taxon>
        <taxon>Mycobacteriales</taxon>
        <taxon>Nocardiaceae</taxon>
        <taxon>Williamsia</taxon>
    </lineage>
</organism>
<feature type="transmembrane region" description="Helical" evidence="7">
    <location>
        <begin position="270"/>
        <end position="292"/>
    </location>
</feature>
<evidence type="ECO:0000256" key="7">
    <source>
        <dbReference type="SAM" id="Phobius"/>
    </source>
</evidence>
<name>A0A1N7F631_9NOCA</name>
<feature type="transmembrane region" description="Helical" evidence="7">
    <location>
        <begin position="33"/>
        <end position="51"/>
    </location>
</feature>
<gene>
    <name evidence="9" type="ORF">SAMN05445060_1848</name>
</gene>
<keyword evidence="3 7" id="KW-0812">Transmembrane</keyword>
<protein>
    <submittedName>
        <fullName evidence="9">O-acetylserine/cysteine efflux transporter</fullName>
    </submittedName>
</protein>
<dbReference type="Pfam" id="PF00892">
    <property type="entry name" value="EamA"/>
    <property type="match status" value="2"/>
</dbReference>
<keyword evidence="4 7" id="KW-1133">Transmembrane helix</keyword>
<dbReference type="EMBL" id="FTNT01000004">
    <property type="protein sequence ID" value="SIR95780.1"/>
    <property type="molecule type" value="Genomic_DNA"/>
</dbReference>
<evidence type="ECO:0000259" key="8">
    <source>
        <dbReference type="Pfam" id="PF00892"/>
    </source>
</evidence>
<evidence type="ECO:0000313" key="10">
    <source>
        <dbReference type="Proteomes" id="UP000186218"/>
    </source>
</evidence>
<dbReference type="RefSeq" id="WP_083709559.1">
    <property type="nucleotide sequence ID" value="NZ_FTNT01000004.1"/>
</dbReference>
<feature type="transmembrane region" description="Helical" evidence="7">
    <location>
        <begin position="174"/>
        <end position="193"/>
    </location>
</feature>
<sequence>MTTRDRFLGVGVAVLWGLNFIAIHLGLDHFPPFFFGALRFTLMAVPVVLFVPRPDVAWRWLLLYGTGFGILQFTFLFWAMDAGMPTGLASLVLQSSAPFTVILGVLLLGERMSRAQVVGISVAVVGMTAIAVDRDLHGSGAALIPVLLTLAAGLGWAFGNLGSRMARPDNPLRLTLWMSVVPPIPMFALSLAVEGPSAGIRSLTTLGGHGGLLALAGLAYVVVLATVVGSGIWTHLMARCPASRVAPFSLLVPVVGISASWLLLGERPTVVELVGAVVVITGCLVGALGGSASRGRVCETRTHVQPADARLDEVTAHPDPGGAGRGAGRSLGVP</sequence>
<dbReference type="Proteomes" id="UP000186218">
    <property type="component" value="Unassembled WGS sequence"/>
</dbReference>
<feature type="transmembrane region" description="Helical" evidence="7">
    <location>
        <begin position="7"/>
        <end position="27"/>
    </location>
</feature>
<dbReference type="Gene3D" id="1.10.3730.20">
    <property type="match status" value="1"/>
</dbReference>
<feature type="transmembrane region" description="Helical" evidence="7">
    <location>
        <begin position="138"/>
        <end position="162"/>
    </location>
</feature>
<evidence type="ECO:0000256" key="5">
    <source>
        <dbReference type="ARBA" id="ARBA00023136"/>
    </source>
</evidence>
<feature type="region of interest" description="Disordered" evidence="6">
    <location>
        <begin position="308"/>
        <end position="334"/>
    </location>
</feature>
<evidence type="ECO:0000256" key="2">
    <source>
        <dbReference type="ARBA" id="ARBA00007362"/>
    </source>
</evidence>
<dbReference type="InterPro" id="IPR037185">
    <property type="entry name" value="EmrE-like"/>
</dbReference>
<evidence type="ECO:0000256" key="4">
    <source>
        <dbReference type="ARBA" id="ARBA00022989"/>
    </source>
</evidence>
<dbReference type="STRING" id="1344003.SAMN05445060_1848"/>
<feature type="transmembrane region" description="Helical" evidence="7">
    <location>
        <begin position="86"/>
        <end position="108"/>
    </location>
</feature>
<evidence type="ECO:0000313" key="9">
    <source>
        <dbReference type="EMBL" id="SIR95780.1"/>
    </source>
</evidence>
<dbReference type="PANTHER" id="PTHR32322">
    <property type="entry name" value="INNER MEMBRANE TRANSPORTER"/>
    <property type="match status" value="1"/>
</dbReference>
<comment type="subcellular location">
    <subcellularLocation>
        <location evidence="1">Membrane</location>
        <topology evidence="1">Multi-pass membrane protein</topology>
    </subcellularLocation>
</comment>
<feature type="transmembrane region" description="Helical" evidence="7">
    <location>
        <begin position="245"/>
        <end position="264"/>
    </location>
</feature>
<dbReference type="InterPro" id="IPR050638">
    <property type="entry name" value="AA-Vitamin_Transporters"/>
</dbReference>
<evidence type="ECO:0000256" key="3">
    <source>
        <dbReference type="ARBA" id="ARBA00022692"/>
    </source>
</evidence>
<dbReference type="InterPro" id="IPR000620">
    <property type="entry name" value="EamA_dom"/>
</dbReference>
<feature type="transmembrane region" description="Helical" evidence="7">
    <location>
        <begin position="213"/>
        <end position="233"/>
    </location>
</feature>
<dbReference type="SUPFAM" id="SSF103481">
    <property type="entry name" value="Multidrug resistance efflux transporter EmrE"/>
    <property type="match status" value="2"/>
</dbReference>
<feature type="transmembrane region" description="Helical" evidence="7">
    <location>
        <begin position="60"/>
        <end position="80"/>
    </location>
</feature>